<evidence type="ECO:0000256" key="5">
    <source>
        <dbReference type="ARBA" id="ARBA00022917"/>
    </source>
</evidence>
<evidence type="ECO:0000256" key="3">
    <source>
        <dbReference type="ARBA" id="ARBA00022845"/>
    </source>
</evidence>
<dbReference type="GO" id="GO:0009615">
    <property type="term" value="P:response to virus"/>
    <property type="evidence" value="ECO:0007669"/>
    <property type="project" value="UniProtKB-ARBA"/>
</dbReference>
<evidence type="ECO:0000313" key="12">
    <source>
        <dbReference type="EMBL" id="KAJ4849973.1"/>
    </source>
</evidence>
<name>A0A9Q0JQ39_9ROSI</name>
<dbReference type="SUPFAM" id="SSF55418">
    <property type="entry name" value="eIF4e-like"/>
    <property type="match status" value="1"/>
</dbReference>
<evidence type="ECO:0000256" key="10">
    <source>
        <dbReference type="RuleBase" id="RU004374"/>
    </source>
</evidence>
<dbReference type="InterPro" id="IPR001040">
    <property type="entry name" value="TIF_eIF_4E"/>
</dbReference>
<gene>
    <name evidence="12" type="ORF">Tsubulata_004867</name>
</gene>
<reference evidence="12" key="1">
    <citation type="submission" date="2022-02" db="EMBL/GenBank/DDBJ databases">
        <authorList>
            <person name="Henning P.M."/>
            <person name="McCubbin A.G."/>
            <person name="Shore J.S."/>
        </authorList>
    </citation>
    <scope>NUCLEOTIDE SEQUENCE</scope>
    <source>
        <strain evidence="12">F60SS</strain>
        <tissue evidence="12">Leaves</tissue>
    </source>
</reference>
<proteinExistence type="inferred from homology"/>
<dbReference type="PANTHER" id="PTHR11960:SF8">
    <property type="entry name" value="EUKARYOTIC TRANSLATION INITIATION FACTOR 4E1-RELATED"/>
    <property type="match status" value="1"/>
</dbReference>
<comment type="caution">
    <text evidence="12">The sequence shown here is derived from an EMBL/GenBank/DDBJ whole genome shotgun (WGS) entry which is preliminary data.</text>
</comment>
<dbReference type="PANTHER" id="PTHR11960">
    <property type="entry name" value="EUKARYOTIC TRANSLATION INITIATION FACTOR 4E RELATED"/>
    <property type="match status" value="1"/>
</dbReference>
<dbReference type="AlphaFoldDB" id="A0A9Q0JQ39"/>
<evidence type="ECO:0000256" key="7">
    <source>
        <dbReference type="ARBA" id="ARBA00032656"/>
    </source>
</evidence>
<keyword evidence="2 10" id="KW-0396">Initiation factor</keyword>
<dbReference type="GO" id="GO:0003743">
    <property type="term" value="F:translation initiation factor activity"/>
    <property type="evidence" value="ECO:0007669"/>
    <property type="project" value="UniProtKB-KW"/>
</dbReference>
<accession>A0A9Q0JQ39</accession>
<comment type="similarity">
    <text evidence="1 10">Belongs to the eukaryotic initiation factor 4E family.</text>
</comment>
<reference evidence="12" key="2">
    <citation type="journal article" date="2023" name="Plants (Basel)">
        <title>Annotation of the Turnera subulata (Passifloraceae) Draft Genome Reveals the S-Locus Evolved after the Divergence of Turneroideae from Passifloroideae in a Stepwise Manner.</title>
        <authorList>
            <person name="Henning P.M."/>
            <person name="Roalson E.H."/>
            <person name="Mir W."/>
            <person name="McCubbin A.G."/>
            <person name="Shore J.S."/>
        </authorList>
    </citation>
    <scope>NUCLEOTIDE SEQUENCE</scope>
    <source>
        <strain evidence="12">F60SS</strain>
    </source>
</reference>
<dbReference type="Pfam" id="PF01652">
    <property type="entry name" value="IF4E"/>
    <property type="match status" value="1"/>
</dbReference>
<dbReference type="InterPro" id="IPR023398">
    <property type="entry name" value="TIF_eIF4e-like"/>
</dbReference>
<dbReference type="GO" id="GO:0006417">
    <property type="term" value="P:regulation of translation"/>
    <property type="evidence" value="ECO:0007669"/>
    <property type="project" value="UniProtKB-KW"/>
</dbReference>
<evidence type="ECO:0000256" key="6">
    <source>
        <dbReference type="ARBA" id="ARBA00030245"/>
    </source>
</evidence>
<evidence type="ECO:0000256" key="8">
    <source>
        <dbReference type="ARBA" id="ARBA00041073"/>
    </source>
</evidence>
<evidence type="ECO:0000256" key="2">
    <source>
        <dbReference type="ARBA" id="ARBA00022540"/>
    </source>
</evidence>
<keyword evidence="13" id="KW-1185">Reference proteome</keyword>
<dbReference type="Gene3D" id="3.30.760.10">
    <property type="entry name" value="RNA Cap, Translation Initiation Factor Eif4e"/>
    <property type="match status" value="1"/>
</dbReference>
<evidence type="ECO:0000256" key="11">
    <source>
        <dbReference type="SAM" id="MobiDB-lite"/>
    </source>
</evidence>
<dbReference type="GO" id="GO:0016281">
    <property type="term" value="C:eukaryotic translation initiation factor 4F complex"/>
    <property type="evidence" value="ECO:0007669"/>
    <property type="project" value="TreeGrafter"/>
</dbReference>
<evidence type="ECO:0000313" key="13">
    <source>
        <dbReference type="Proteomes" id="UP001141552"/>
    </source>
</evidence>
<feature type="non-terminal residue" evidence="12">
    <location>
        <position position="1"/>
    </location>
</feature>
<dbReference type="Proteomes" id="UP001141552">
    <property type="component" value="Unassembled WGS sequence"/>
</dbReference>
<feature type="region of interest" description="Disordered" evidence="11">
    <location>
        <begin position="54"/>
        <end position="90"/>
    </location>
</feature>
<dbReference type="EMBL" id="JAKUCV010000443">
    <property type="protein sequence ID" value="KAJ4849973.1"/>
    <property type="molecule type" value="Genomic_DNA"/>
</dbReference>
<evidence type="ECO:0000256" key="9">
    <source>
        <dbReference type="ARBA" id="ARBA00041713"/>
    </source>
</evidence>
<keyword evidence="3" id="KW-0810">Translation regulation</keyword>
<dbReference type="GO" id="GO:0000340">
    <property type="term" value="F:RNA 7-methylguanosine cap binding"/>
    <property type="evidence" value="ECO:0007669"/>
    <property type="project" value="TreeGrafter"/>
</dbReference>
<evidence type="ECO:0000256" key="1">
    <source>
        <dbReference type="ARBA" id="ARBA00009860"/>
    </source>
</evidence>
<organism evidence="12 13">
    <name type="scientific">Turnera subulata</name>
    <dbReference type="NCBI Taxonomy" id="218843"/>
    <lineage>
        <taxon>Eukaryota</taxon>
        <taxon>Viridiplantae</taxon>
        <taxon>Streptophyta</taxon>
        <taxon>Embryophyta</taxon>
        <taxon>Tracheophyta</taxon>
        <taxon>Spermatophyta</taxon>
        <taxon>Magnoliopsida</taxon>
        <taxon>eudicotyledons</taxon>
        <taxon>Gunneridae</taxon>
        <taxon>Pentapetalae</taxon>
        <taxon>rosids</taxon>
        <taxon>fabids</taxon>
        <taxon>Malpighiales</taxon>
        <taxon>Passifloraceae</taxon>
        <taxon>Turnera</taxon>
    </lineage>
</organism>
<sequence length="206" mass="22921">GGTCLGMPFIPRPPKEGKFVPKAVVTAVAAVKVAPAFAVPFDELFDDAEASMQKLPTPEHGNNHETLTRQKTTSKNGRSPEKKGKTRHHKKAAVAEAITQTPEPQWNIWVDNPSAESKQTACGSSIPSFSTFSTVQDLYNNIHHPSNLALRADCNCFKNKIEPKWEDPANGGAWTMTFRRWESDNCWLSTEDAKKLNRNAKNRYTI</sequence>
<protein>
    <recommendedName>
        <fullName evidence="8">Eukaryotic translation initiation factor 4E-1</fullName>
    </recommendedName>
    <alternativeName>
        <fullName evidence="7">eIF-4F 25 kDa subunit</fullName>
    </alternativeName>
    <alternativeName>
        <fullName evidence="9">eIF-4F p26 subunit</fullName>
    </alternativeName>
    <alternativeName>
        <fullName evidence="6">mRNA cap-binding protein</fullName>
    </alternativeName>
</protein>
<evidence type="ECO:0000256" key="4">
    <source>
        <dbReference type="ARBA" id="ARBA00022884"/>
    </source>
</evidence>
<keyword evidence="5 10" id="KW-0648">Protein biosynthesis</keyword>
<keyword evidence="4 10" id="KW-0694">RNA-binding</keyword>